<evidence type="ECO:0000256" key="2">
    <source>
        <dbReference type="ARBA" id="ARBA00023043"/>
    </source>
</evidence>
<dbReference type="PROSITE" id="PS50088">
    <property type="entry name" value="ANK_REPEAT"/>
    <property type="match status" value="3"/>
</dbReference>
<protein>
    <submittedName>
        <fullName evidence="6">Serine/threonine-protein phosphatase 6 regulatory ankyrin repeat subunit C-like</fullName>
    </submittedName>
</protein>
<dbReference type="SMART" id="SM00969">
    <property type="entry name" value="SOCS_box"/>
    <property type="match status" value="1"/>
</dbReference>
<dbReference type="Pfam" id="PF07525">
    <property type="entry name" value="SOCS_box"/>
    <property type="match status" value="1"/>
</dbReference>
<evidence type="ECO:0000256" key="3">
    <source>
        <dbReference type="PROSITE-ProRule" id="PRU00023"/>
    </source>
</evidence>
<name>A0ABM1ET20_PRICU</name>
<sequence>MGNTPSADTDTGMSVDVRALHIAVMKNDILSLQQLIRRSVDVNRPWDNLEAPSVKDGSTPLGQAVSLNHRAIAETLLAAGAKVNLRDRYGWTPLQKGAYHGRKGLVDTLIHAGADIHQGALNQNTVLHICVQNGLVHNSVDTVHSLVRAGALVNQPNTFGKISLHYATWWGLVDIIVELIRGGSDPDFMDHSRETPLFTCMQAVDQYQNERVTHRNLAAQMALIANECDTLNLAQWLKQRDIVRRVKSRCDNSFLAWYSQSIPASLKHLSRECIQRQLSHSYYLPDSIRKLEIPHELHEYLMRSLYVI</sequence>
<keyword evidence="2 3" id="KW-0040">ANK repeat</keyword>
<dbReference type="InterPro" id="IPR001496">
    <property type="entry name" value="SOCS_box"/>
</dbReference>
<gene>
    <name evidence="6" type="primary">LOC106815398</name>
</gene>
<accession>A0ABM1ET20</accession>
<evidence type="ECO:0000313" key="5">
    <source>
        <dbReference type="Proteomes" id="UP000695022"/>
    </source>
</evidence>
<dbReference type="Pfam" id="PF12796">
    <property type="entry name" value="Ank_2"/>
    <property type="match status" value="1"/>
</dbReference>
<dbReference type="InterPro" id="IPR036770">
    <property type="entry name" value="Ankyrin_rpt-contain_sf"/>
</dbReference>
<dbReference type="PROSITE" id="PS50225">
    <property type="entry name" value="SOCS"/>
    <property type="match status" value="1"/>
</dbReference>
<evidence type="ECO:0000256" key="1">
    <source>
        <dbReference type="ARBA" id="ARBA00022737"/>
    </source>
</evidence>
<reference evidence="6" key="1">
    <citation type="submission" date="2025-08" db="UniProtKB">
        <authorList>
            <consortium name="RefSeq"/>
        </authorList>
    </citation>
    <scope>IDENTIFICATION</scope>
</reference>
<dbReference type="PANTHER" id="PTHR24171">
    <property type="entry name" value="ANKYRIN REPEAT DOMAIN-CONTAINING PROTEIN 39-RELATED"/>
    <property type="match status" value="1"/>
</dbReference>
<dbReference type="PANTHER" id="PTHR24171:SF9">
    <property type="entry name" value="ANKYRIN REPEAT DOMAIN-CONTAINING PROTEIN 39"/>
    <property type="match status" value="1"/>
</dbReference>
<dbReference type="SUPFAM" id="SSF158235">
    <property type="entry name" value="SOCS box-like"/>
    <property type="match status" value="1"/>
</dbReference>
<proteinExistence type="predicted"/>
<feature type="repeat" description="ANK" evidence="3">
    <location>
        <begin position="56"/>
        <end position="88"/>
    </location>
</feature>
<evidence type="ECO:0000259" key="4">
    <source>
        <dbReference type="PROSITE" id="PS50225"/>
    </source>
</evidence>
<dbReference type="GeneID" id="106815398"/>
<dbReference type="InterPro" id="IPR002110">
    <property type="entry name" value="Ankyrin_rpt"/>
</dbReference>
<dbReference type="Pfam" id="PF00023">
    <property type="entry name" value="Ank"/>
    <property type="match status" value="1"/>
</dbReference>
<feature type="repeat" description="ANK" evidence="3">
    <location>
        <begin position="89"/>
        <end position="117"/>
    </location>
</feature>
<dbReference type="Proteomes" id="UP000695022">
    <property type="component" value="Unplaced"/>
</dbReference>
<dbReference type="SUPFAM" id="SSF48403">
    <property type="entry name" value="Ankyrin repeat"/>
    <property type="match status" value="1"/>
</dbReference>
<dbReference type="SMART" id="SM00248">
    <property type="entry name" value="ANK"/>
    <property type="match status" value="5"/>
</dbReference>
<keyword evidence="5" id="KW-1185">Reference proteome</keyword>
<dbReference type="PROSITE" id="PS50297">
    <property type="entry name" value="ANK_REP_REGION"/>
    <property type="match status" value="2"/>
</dbReference>
<dbReference type="RefSeq" id="XP_014675341.1">
    <property type="nucleotide sequence ID" value="XM_014819855.1"/>
</dbReference>
<feature type="domain" description="SOCS box" evidence="4">
    <location>
        <begin position="258"/>
        <end position="301"/>
    </location>
</feature>
<keyword evidence="1" id="KW-0677">Repeat</keyword>
<organism evidence="5 6">
    <name type="scientific">Priapulus caudatus</name>
    <name type="common">Priapulid worm</name>
    <dbReference type="NCBI Taxonomy" id="37621"/>
    <lineage>
        <taxon>Eukaryota</taxon>
        <taxon>Metazoa</taxon>
        <taxon>Ecdysozoa</taxon>
        <taxon>Scalidophora</taxon>
        <taxon>Priapulida</taxon>
        <taxon>Priapulimorpha</taxon>
        <taxon>Priapulimorphida</taxon>
        <taxon>Priapulidae</taxon>
        <taxon>Priapulus</taxon>
    </lineage>
</organism>
<feature type="repeat" description="ANK" evidence="3">
    <location>
        <begin position="159"/>
        <end position="191"/>
    </location>
</feature>
<dbReference type="Gene3D" id="1.25.40.20">
    <property type="entry name" value="Ankyrin repeat-containing domain"/>
    <property type="match status" value="2"/>
</dbReference>
<dbReference type="InterPro" id="IPR036036">
    <property type="entry name" value="SOCS_box-like_dom_sf"/>
</dbReference>
<evidence type="ECO:0000313" key="6">
    <source>
        <dbReference type="RefSeq" id="XP_014675341.1"/>
    </source>
</evidence>